<gene>
    <name evidence="2" type="ORF">UX05_C0011G0031</name>
</gene>
<protein>
    <submittedName>
        <fullName evidence="2">Acetyltransferase, GNAT family protein</fullName>
    </submittedName>
</protein>
<dbReference type="Gene3D" id="3.40.630.30">
    <property type="match status" value="1"/>
</dbReference>
<dbReference type="GO" id="GO:0016747">
    <property type="term" value="F:acyltransferase activity, transferring groups other than amino-acyl groups"/>
    <property type="evidence" value="ECO:0007669"/>
    <property type="project" value="InterPro"/>
</dbReference>
<dbReference type="EMBL" id="LCKS01000011">
    <property type="protein sequence ID" value="KKU02565.1"/>
    <property type="molecule type" value="Genomic_DNA"/>
</dbReference>
<dbReference type="InterPro" id="IPR016181">
    <property type="entry name" value="Acyl_CoA_acyltransferase"/>
</dbReference>
<dbReference type="SUPFAM" id="SSF55729">
    <property type="entry name" value="Acyl-CoA N-acyltransferases (Nat)"/>
    <property type="match status" value="1"/>
</dbReference>
<name>A0A0G1Q1M3_9BACT</name>
<dbReference type="InterPro" id="IPR000182">
    <property type="entry name" value="GNAT_dom"/>
</dbReference>
<accession>A0A0G1Q1M3</accession>
<evidence type="ECO:0000313" key="3">
    <source>
        <dbReference type="Proteomes" id="UP000034264"/>
    </source>
</evidence>
<keyword evidence="2" id="KW-0808">Transferase</keyword>
<proteinExistence type="predicted"/>
<comment type="caution">
    <text evidence="2">The sequence shown here is derived from an EMBL/GenBank/DDBJ whole genome shotgun (WGS) entry which is preliminary data.</text>
</comment>
<sequence>MQIKVQKNPNLEELRSLLVKAYDSLHPEDAARFSKEQNQSLDEWFSLKDMAGYSGSLLEARDESGKLQGVAYVGKENPLSWPDGKKVKLFLLAVLPESRGQGLGQILIRESEKIALDMGAKSIMIDTHVLMEADHKLYRDKMGYQTMGTLKFYYGNGDAIFFGKKL</sequence>
<organism evidence="2 3">
    <name type="scientific">Candidatus Amesbacteria bacterium GW2011_GWC2_45_19</name>
    <dbReference type="NCBI Taxonomy" id="1618366"/>
    <lineage>
        <taxon>Bacteria</taxon>
        <taxon>Candidatus Amesiibacteriota</taxon>
    </lineage>
</organism>
<dbReference type="Pfam" id="PF00583">
    <property type="entry name" value="Acetyltransf_1"/>
    <property type="match status" value="1"/>
</dbReference>
<reference evidence="2 3" key="1">
    <citation type="journal article" date="2015" name="Nature">
        <title>rRNA introns, odd ribosomes, and small enigmatic genomes across a large radiation of phyla.</title>
        <authorList>
            <person name="Brown C.T."/>
            <person name="Hug L.A."/>
            <person name="Thomas B.C."/>
            <person name="Sharon I."/>
            <person name="Castelle C.J."/>
            <person name="Singh A."/>
            <person name="Wilkins M.J."/>
            <person name="Williams K.H."/>
            <person name="Banfield J.F."/>
        </authorList>
    </citation>
    <scope>NUCLEOTIDE SEQUENCE [LARGE SCALE GENOMIC DNA]</scope>
</reference>
<evidence type="ECO:0000259" key="1">
    <source>
        <dbReference type="PROSITE" id="PS51186"/>
    </source>
</evidence>
<dbReference type="PROSITE" id="PS51186">
    <property type="entry name" value="GNAT"/>
    <property type="match status" value="1"/>
</dbReference>
<dbReference type="AlphaFoldDB" id="A0A0G1Q1M3"/>
<dbReference type="Proteomes" id="UP000034264">
    <property type="component" value="Unassembled WGS sequence"/>
</dbReference>
<evidence type="ECO:0000313" key="2">
    <source>
        <dbReference type="EMBL" id="KKU02565.1"/>
    </source>
</evidence>
<feature type="domain" description="N-acetyltransferase" evidence="1">
    <location>
        <begin position="12"/>
        <end position="166"/>
    </location>
</feature>
<dbReference type="CDD" id="cd04301">
    <property type="entry name" value="NAT_SF"/>
    <property type="match status" value="1"/>
</dbReference>